<evidence type="ECO:0000313" key="2">
    <source>
        <dbReference type="EMBL" id="MBC8592645.1"/>
    </source>
</evidence>
<evidence type="ECO:0000256" key="1">
    <source>
        <dbReference type="SAM" id="SignalP"/>
    </source>
</evidence>
<dbReference type="Pfam" id="PF08238">
    <property type="entry name" value="Sel1"/>
    <property type="match status" value="5"/>
</dbReference>
<dbReference type="SUPFAM" id="SSF81901">
    <property type="entry name" value="HCP-like"/>
    <property type="match status" value="2"/>
</dbReference>
<sequence length="384" mass="43367">MKRLYLISILMLCAVMAFAQNDFDTETGIRYFMNENYQSAVPYFQRAAKNGSLAALDYLGYMYEFGKGVEKNYTVAMNLYKKGEARNYPPCLRSIGRLYKEGHGVAKNLETAYSYFLKAAEQGESEGELYVYQAKLCGEGTEKDLSGALMYAERAANHGQTWLYTTIGDMYYDGIGTEVDWQNALKWYAKKDGDYNNFTKLRVAEMLYKGMGTTDNPHFSISDAQYATNFYGDGINGRSCITQSLILLERLLSAGYEDARPLYNTVKAKYEERVKADNKIVAPKMTESVRNYLNNYRRPGAPAIKSAGYGEIQITFKVTSNGSISNPTYKKRVLVSMDEAAMRMISGMPSWIPGTKGGFDIDMKVTMGISWYPSKKIRTIAYSY</sequence>
<comment type="caution">
    <text evidence="2">The sequence shown here is derived from an EMBL/GenBank/DDBJ whole genome shotgun (WGS) entry which is preliminary data.</text>
</comment>
<dbReference type="InterPro" id="IPR050767">
    <property type="entry name" value="Sel1_AlgK"/>
</dbReference>
<dbReference type="PANTHER" id="PTHR11102">
    <property type="entry name" value="SEL-1-LIKE PROTEIN"/>
    <property type="match status" value="1"/>
</dbReference>
<evidence type="ECO:0000313" key="3">
    <source>
        <dbReference type="Proteomes" id="UP000651085"/>
    </source>
</evidence>
<dbReference type="AlphaFoldDB" id="A0A926F684"/>
<dbReference type="Gene3D" id="1.25.40.10">
    <property type="entry name" value="Tetratricopeptide repeat domain"/>
    <property type="match status" value="2"/>
</dbReference>
<dbReference type="PANTHER" id="PTHR11102:SF160">
    <property type="entry name" value="ERAD-ASSOCIATED E3 UBIQUITIN-PROTEIN LIGASE COMPONENT HRD3"/>
    <property type="match status" value="1"/>
</dbReference>
<dbReference type="RefSeq" id="WP_262433817.1">
    <property type="nucleotide sequence ID" value="NZ_JACRTF010000001.1"/>
</dbReference>
<dbReference type="Proteomes" id="UP000651085">
    <property type="component" value="Unassembled WGS sequence"/>
</dbReference>
<dbReference type="EMBL" id="JACRTF010000001">
    <property type="protein sequence ID" value="MBC8592645.1"/>
    <property type="molecule type" value="Genomic_DNA"/>
</dbReference>
<protein>
    <submittedName>
        <fullName evidence="2">SEL1-like repeat protein</fullName>
    </submittedName>
</protein>
<dbReference type="Gene3D" id="3.30.1150.10">
    <property type="match status" value="1"/>
</dbReference>
<feature type="chain" id="PRO_5037459659" evidence="1">
    <location>
        <begin position="20"/>
        <end position="384"/>
    </location>
</feature>
<organism evidence="2 3">
    <name type="scientific">Jilunia laotingensis</name>
    <dbReference type="NCBI Taxonomy" id="2763675"/>
    <lineage>
        <taxon>Bacteria</taxon>
        <taxon>Pseudomonadati</taxon>
        <taxon>Bacteroidota</taxon>
        <taxon>Bacteroidia</taxon>
        <taxon>Bacteroidales</taxon>
        <taxon>Bacteroidaceae</taxon>
        <taxon>Jilunia</taxon>
    </lineage>
</organism>
<keyword evidence="3" id="KW-1185">Reference proteome</keyword>
<dbReference type="InterPro" id="IPR011990">
    <property type="entry name" value="TPR-like_helical_dom_sf"/>
</dbReference>
<gene>
    <name evidence="2" type="ORF">H8744_05150</name>
</gene>
<dbReference type="SMART" id="SM00671">
    <property type="entry name" value="SEL1"/>
    <property type="match status" value="5"/>
</dbReference>
<proteinExistence type="predicted"/>
<reference evidence="2" key="1">
    <citation type="submission" date="2020-08" db="EMBL/GenBank/DDBJ databases">
        <title>Genome public.</title>
        <authorList>
            <person name="Liu C."/>
            <person name="Sun Q."/>
        </authorList>
    </citation>
    <scope>NUCLEOTIDE SEQUENCE</scope>
    <source>
        <strain evidence="2">N12</strain>
    </source>
</reference>
<keyword evidence="1" id="KW-0732">Signal</keyword>
<dbReference type="InterPro" id="IPR006597">
    <property type="entry name" value="Sel1-like"/>
</dbReference>
<name>A0A926F684_9BACT</name>
<accession>A0A926F684</accession>
<feature type="signal peptide" evidence="1">
    <location>
        <begin position="1"/>
        <end position="19"/>
    </location>
</feature>